<dbReference type="InterPro" id="IPR005467">
    <property type="entry name" value="His_kinase_dom"/>
</dbReference>
<evidence type="ECO:0000259" key="21">
    <source>
        <dbReference type="PROSITE" id="PS50112"/>
    </source>
</evidence>
<dbReference type="GO" id="GO:0000166">
    <property type="term" value="F:nucleotide binding"/>
    <property type="evidence" value="ECO:0007669"/>
    <property type="project" value="UniProtKB-KW"/>
</dbReference>
<evidence type="ECO:0000256" key="15">
    <source>
        <dbReference type="ARBA" id="ARBA00023136"/>
    </source>
</evidence>
<dbReference type="InterPro" id="IPR035965">
    <property type="entry name" value="PAS-like_dom_sf"/>
</dbReference>
<comment type="catalytic activity">
    <reaction evidence="1">
        <text>ATP + protein L-histidine = ADP + protein N-phospho-L-histidine.</text>
        <dbReference type="EC" id="2.7.13.3"/>
    </reaction>
</comment>
<dbReference type="InterPro" id="IPR001789">
    <property type="entry name" value="Sig_transdc_resp-reg_receiver"/>
</dbReference>
<evidence type="ECO:0000256" key="17">
    <source>
        <dbReference type="PROSITE-ProRule" id="PRU00169"/>
    </source>
</evidence>
<dbReference type="Pfam" id="PF13426">
    <property type="entry name" value="PAS_9"/>
    <property type="match status" value="1"/>
</dbReference>
<dbReference type="Gene3D" id="3.30.565.10">
    <property type="entry name" value="Histidine kinase-like ATPase, C-terminal domain"/>
    <property type="match status" value="1"/>
</dbReference>
<dbReference type="PANTHER" id="PTHR43304">
    <property type="entry name" value="PHYTOCHROME-LIKE PROTEIN CPH1"/>
    <property type="match status" value="1"/>
</dbReference>
<dbReference type="GO" id="GO:0005886">
    <property type="term" value="C:plasma membrane"/>
    <property type="evidence" value="ECO:0007669"/>
    <property type="project" value="UniProtKB-SubCell"/>
</dbReference>
<feature type="domain" description="PAC" evidence="22">
    <location>
        <begin position="403"/>
        <end position="455"/>
    </location>
</feature>
<dbReference type="SUPFAM" id="SSF55874">
    <property type="entry name" value="ATPase domain of HSP90 chaperone/DNA topoisomerase II/histidine kinase"/>
    <property type="match status" value="1"/>
</dbReference>
<dbReference type="InterPro" id="IPR004358">
    <property type="entry name" value="Sig_transdc_His_kin-like_C"/>
</dbReference>
<dbReference type="SUPFAM" id="SSF52172">
    <property type="entry name" value="CheY-like"/>
    <property type="match status" value="1"/>
</dbReference>
<keyword evidence="9" id="KW-0812">Transmembrane</keyword>
<dbReference type="FunFam" id="3.30.565.10:FF:000010">
    <property type="entry name" value="Sensor histidine kinase RcsC"/>
    <property type="match status" value="1"/>
</dbReference>
<evidence type="ECO:0000256" key="16">
    <source>
        <dbReference type="ARBA" id="ARBA00074306"/>
    </source>
</evidence>
<evidence type="ECO:0000256" key="14">
    <source>
        <dbReference type="ARBA" id="ARBA00023012"/>
    </source>
</evidence>
<feature type="domain" description="PAC" evidence="22">
    <location>
        <begin position="275"/>
        <end position="328"/>
    </location>
</feature>
<dbReference type="SMART" id="SM00387">
    <property type="entry name" value="HATPase_c"/>
    <property type="match status" value="1"/>
</dbReference>
<dbReference type="SMART" id="SM00086">
    <property type="entry name" value="PAC"/>
    <property type="match status" value="6"/>
</dbReference>
<evidence type="ECO:0000256" key="8">
    <source>
        <dbReference type="ARBA" id="ARBA00022679"/>
    </source>
</evidence>
<evidence type="ECO:0000256" key="11">
    <source>
        <dbReference type="ARBA" id="ARBA00022741"/>
    </source>
</evidence>
<dbReference type="PROSITE" id="PS50113">
    <property type="entry name" value="PAC"/>
    <property type="match status" value="6"/>
</dbReference>
<dbReference type="CDD" id="cd00082">
    <property type="entry name" value="HisKA"/>
    <property type="match status" value="1"/>
</dbReference>
<keyword evidence="11" id="KW-0547">Nucleotide-binding</keyword>
<dbReference type="AlphaFoldDB" id="A0A1Z4JSQ6"/>
<evidence type="ECO:0000313" key="24">
    <source>
        <dbReference type="Proteomes" id="UP000217895"/>
    </source>
</evidence>
<dbReference type="NCBIfam" id="TIGR00229">
    <property type="entry name" value="sensory_box"/>
    <property type="match status" value="4"/>
</dbReference>
<dbReference type="GO" id="GO:0000155">
    <property type="term" value="F:phosphorelay sensor kinase activity"/>
    <property type="evidence" value="ECO:0007669"/>
    <property type="project" value="InterPro"/>
</dbReference>
<reference evidence="23 24" key="1">
    <citation type="submission" date="2017-06" db="EMBL/GenBank/DDBJ databases">
        <title>Genome sequencing of cyanobaciteial culture collection at National Institute for Environmental Studies (NIES).</title>
        <authorList>
            <person name="Hirose Y."/>
            <person name="Shimura Y."/>
            <person name="Fujisawa T."/>
            <person name="Nakamura Y."/>
            <person name="Kawachi M."/>
        </authorList>
    </citation>
    <scope>NUCLEOTIDE SEQUENCE [LARGE SCALE GENOMIC DNA]</scope>
    <source>
        <strain evidence="23 24">NIES-2135</strain>
        <plasmid evidence="24">Plasmid Plasmid2 dna</plasmid>
    </source>
</reference>
<keyword evidence="13" id="KW-1133">Transmembrane helix</keyword>
<dbReference type="SMART" id="SM00448">
    <property type="entry name" value="REC"/>
    <property type="match status" value="1"/>
</dbReference>
<dbReference type="Pfam" id="PF02518">
    <property type="entry name" value="HATPase_c"/>
    <property type="match status" value="1"/>
</dbReference>
<dbReference type="PROSITE" id="PS50109">
    <property type="entry name" value="HIS_KIN"/>
    <property type="match status" value="1"/>
</dbReference>
<keyword evidence="5" id="KW-1003">Cell membrane</keyword>
<dbReference type="Gene3D" id="1.10.287.130">
    <property type="match status" value="1"/>
</dbReference>
<feature type="domain" description="Response regulatory" evidence="20">
    <location>
        <begin position="1118"/>
        <end position="1236"/>
    </location>
</feature>
<evidence type="ECO:0000256" key="7">
    <source>
        <dbReference type="ARBA" id="ARBA00022553"/>
    </source>
</evidence>
<feature type="coiled-coil region" evidence="18">
    <location>
        <begin position="15"/>
        <end position="70"/>
    </location>
</feature>
<dbReference type="CDD" id="cd17580">
    <property type="entry name" value="REC_2_DhkD-like"/>
    <property type="match status" value="1"/>
</dbReference>
<keyword evidence="23" id="KW-0614">Plasmid</keyword>
<feature type="domain" description="PAS" evidence="21">
    <location>
        <begin position="329"/>
        <end position="400"/>
    </location>
</feature>
<dbReference type="CDD" id="cd16922">
    <property type="entry name" value="HATPase_EvgS-ArcB-TorS-like"/>
    <property type="match status" value="1"/>
</dbReference>
<evidence type="ECO:0000256" key="18">
    <source>
        <dbReference type="SAM" id="Coils"/>
    </source>
</evidence>
<feature type="domain" description="PAC" evidence="22">
    <location>
        <begin position="142"/>
        <end position="195"/>
    </location>
</feature>
<dbReference type="PROSITE" id="PS50112">
    <property type="entry name" value="PAS"/>
    <property type="match status" value="3"/>
</dbReference>
<feature type="domain" description="PAC" evidence="22">
    <location>
        <begin position="801"/>
        <end position="853"/>
    </location>
</feature>
<keyword evidence="8" id="KW-0808">Transferase</keyword>
<dbReference type="SUPFAM" id="SSF47384">
    <property type="entry name" value="Homodimeric domain of signal transducing histidine kinase"/>
    <property type="match status" value="1"/>
</dbReference>
<dbReference type="InterPro" id="IPR003594">
    <property type="entry name" value="HATPase_dom"/>
</dbReference>
<feature type="domain" description="PAS" evidence="21">
    <location>
        <begin position="726"/>
        <end position="798"/>
    </location>
</feature>
<evidence type="ECO:0000256" key="3">
    <source>
        <dbReference type="ARBA" id="ARBA00006402"/>
    </source>
</evidence>
<evidence type="ECO:0000256" key="5">
    <source>
        <dbReference type="ARBA" id="ARBA00022475"/>
    </source>
</evidence>
<dbReference type="Gene3D" id="2.10.70.100">
    <property type="match status" value="2"/>
</dbReference>
<dbReference type="InterPro" id="IPR011006">
    <property type="entry name" value="CheY-like_superfamily"/>
</dbReference>
<dbReference type="InterPro" id="IPR036890">
    <property type="entry name" value="HATPase_C_sf"/>
</dbReference>
<comment type="similarity">
    <text evidence="3">In the N-terminal section; belongs to the phytochrome family.</text>
</comment>
<keyword evidence="12 23" id="KW-0418">Kinase</keyword>
<evidence type="ECO:0000256" key="6">
    <source>
        <dbReference type="ARBA" id="ARBA00022519"/>
    </source>
</evidence>
<evidence type="ECO:0000259" key="22">
    <source>
        <dbReference type="PROSITE" id="PS50113"/>
    </source>
</evidence>
<keyword evidence="14" id="KW-0902">Two-component regulatory system</keyword>
<dbReference type="InterPro" id="IPR013655">
    <property type="entry name" value="PAS_fold_3"/>
</dbReference>
<dbReference type="PROSITE" id="PS50110">
    <property type="entry name" value="RESPONSE_REGULATORY"/>
    <property type="match status" value="1"/>
</dbReference>
<evidence type="ECO:0000256" key="4">
    <source>
        <dbReference type="ARBA" id="ARBA00012438"/>
    </source>
</evidence>
<proteinExistence type="inferred from homology"/>
<dbReference type="InterPro" id="IPR000014">
    <property type="entry name" value="PAS"/>
</dbReference>
<organism evidence="23 24">
    <name type="scientific">Leptolyngbya boryana NIES-2135</name>
    <dbReference type="NCBI Taxonomy" id="1973484"/>
    <lineage>
        <taxon>Bacteria</taxon>
        <taxon>Bacillati</taxon>
        <taxon>Cyanobacteriota</taxon>
        <taxon>Cyanophyceae</taxon>
        <taxon>Leptolyngbyales</taxon>
        <taxon>Leptolyngbyaceae</taxon>
        <taxon>Leptolyngbya group</taxon>
        <taxon>Leptolyngbya</taxon>
    </lineage>
</organism>
<dbReference type="PRINTS" id="PR00344">
    <property type="entry name" value="BCTRLSENSOR"/>
</dbReference>
<dbReference type="SMART" id="SM00091">
    <property type="entry name" value="PAS"/>
    <property type="match status" value="6"/>
</dbReference>
<accession>A0A1Z4JSQ6</accession>
<keyword evidence="15" id="KW-0472">Membrane</keyword>
<evidence type="ECO:0000256" key="2">
    <source>
        <dbReference type="ARBA" id="ARBA00004429"/>
    </source>
</evidence>
<evidence type="ECO:0000259" key="20">
    <source>
        <dbReference type="PROSITE" id="PS50110"/>
    </source>
</evidence>
<evidence type="ECO:0000256" key="9">
    <source>
        <dbReference type="ARBA" id="ARBA00022692"/>
    </source>
</evidence>
<dbReference type="InterPro" id="IPR003661">
    <property type="entry name" value="HisK_dim/P_dom"/>
</dbReference>
<dbReference type="Pfam" id="PF00512">
    <property type="entry name" value="HisKA"/>
    <property type="match status" value="1"/>
</dbReference>
<dbReference type="Gene3D" id="3.30.450.20">
    <property type="entry name" value="PAS domain"/>
    <property type="match status" value="6"/>
</dbReference>
<evidence type="ECO:0000256" key="13">
    <source>
        <dbReference type="ARBA" id="ARBA00022989"/>
    </source>
</evidence>
<keyword evidence="24" id="KW-1185">Reference proteome</keyword>
<feature type="modified residue" description="4-aspartylphosphate" evidence="17">
    <location>
        <position position="1167"/>
    </location>
</feature>
<gene>
    <name evidence="23" type="ORF">NIES2135_65350</name>
</gene>
<feature type="domain" description="PAC" evidence="22">
    <location>
        <begin position="532"/>
        <end position="585"/>
    </location>
</feature>
<keyword evidence="6" id="KW-0997">Cell inner membrane</keyword>
<keyword evidence="7 17" id="KW-0597">Phosphoprotein</keyword>
<sequence>MNDPSIRTNPHLDEVNALRQRLRDLEQSHNQCQQQLQQLQQQLSRERTERKQTEAALRGSEERLSVANERFQLAAKAVNCLIYDWDLERDRVERTDGLTRILGYSLEEAEPTGQWWRDRVHPSDLSRIQEQALVTLTTHDYFAAEYRVLNKSNQYIDVLDQGLVVVRDSDGNPTRIVGSTTNISDRKQAERQLQESQRFIQQIADATPGTLYVYDMLEQCNVYVNRQIGELLGYTPEDIQRLGDQLFPQLMHPEDFANLGLQIQRLDQAQDDEIVDHEYRMRHANGEWRWLWSRNTVSTRLSDGRAHQVVGTVYDITARKQAEAELLNREQEFRTLVENTPDIVIRYDRDLRHLYINPSVERALGIPPEQFIGKTGFELGFTDERSQRWYAILQQVFETGQRQSIEYEFPNSCNELRSYRVRFVPELIQGGQVTTVLAVATDVTEYKRAELSLRQSEERVRLAMEGAQMGTWDVDLNTGKAIWSVQHFTMLGYEPVATGEASEDMWSSHIYPDDRERVLAEWQRAREEQRLYRAEYRIIRADNQQIRWLAALGSFTYDTNGLPIRSIGVLFDISDRKQVEADREQLLHELSTERAQFEAVLRQMPAGVIIAHAPSGKLILGNQQVEQIWRQPFLSANNINEYGVYQGFHPDGKLYQPEEWPLARSLMTGEIVDQEEIRFVRGDGLKGVINVSSTPVYNSHREIIAGVVIFQDVTSRKQAEESLRQSEERLRLALLVGQSGIWDWDIAHNHITWSEQIYQFHGLTSETFSGKVEDFAELIHPEDQAKVSKAIDQALRERSGYEMEFRAVHPTGEIRWLSTRGGVIFDQQGSPARMLGATIDITERKAIEVEREQLLRREQIAREQAEVANRIKDEFLAVLSHELRTPLNPILGWTRLLRTHNFDPQATDRALETIERNAKLQAQLIEDLLDVSRILQGKLRLNSFPVNLVTTIEAALETVRLSAEAKSIQIQTILHLEVGQVNGDANRLQQVVWNLLSNAIKFTPSGGRIEVRLTQSEAYAQIQVSDNGQGIRPDFLPHVFEYFCQADSSTTRQFGGLGLGLAIVRHLVELHGGRVKAESPGCEMGATFTVELPLMVSALTPDLAVAPSQETKNLKSVRILIVDDEADMRDLIRFILEDQGATVRVAASAAEALQQFTESMPDVLISDIGMPNMDGYALIAQIRTVLSKQGKTVPAIALTAYAGEVNQRQALAAGFQLHLAKPVDPEQLVKCVSQAIGSSFKPSS</sequence>
<dbReference type="InterPro" id="IPR013656">
    <property type="entry name" value="PAS_4"/>
</dbReference>
<dbReference type="Pfam" id="PF08447">
    <property type="entry name" value="PAS_3"/>
    <property type="match status" value="4"/>
</dbReference>
<dbReference type="SUPFAM" id="SSF55785">
    <property type="entry name" value="PYP-like sensor domain (PAS domain)"/>
    <property type="match status" value="6"/>
</dbReference>
<protein>
    <recommendedName>
        <fullName evidence="16">Circadian input-output histidine kinase CikA</fullName>
        <ecNumber evidence="4">2.7.13.3</ecNumber>
    </recommendedName>
</protein>
<comment type="subcellular location">
    <subcellularLocation>
        <location evidence="2">Cell inner membrane</location>
        <topology evidence="2">Multi-pass membrane protein</topology>
    </subcellularLocation>
</comment>
<dbReference type="Proteomes" id="UP000217895">
    <property type="component" value="Plasmid Plasmid2 dna"/>
</dbReference>
<feature type="domain" description="PAC" evidence="22">
    <location>
        <begin position="673"/>
        <end position="725"/>
    </location>
</feature>
<dbReference type="Pfam" id="PF00072">
    <property type="entry name" value="Response_reg"/>
    <property type="match status" value="1"/>
</dbReference>
<dbReference type="InterPro" id="IPR036097">
    <property type="entry name" value="HisK_dim/P_sf"/>
</dbReference>
<keyword evidence="18" id="KW-0175">Coiled coil</keyword>
<evidence type="ECO:0000256" key="1">
    <source>
        <dbReference type="ARBA" id="ARBA00000085"/>
    </source>
</evidence>
<dbReference type="Gene3D" id="3.40.50.2300">
    <property type="match status" value="1"/>
</dbReference>
<dbReference type="Pfam" id="PF08448">
    <property type="entry name" value="PAS_4"/>
    <property type="match status" value="1"/>
</dbReference>
<dbReference type="FunFam" id="2.10.70.100:FF:000001">
    <property type="entry name" value="Sensory transduction histidine kinase"/>
    <property type="match status" value="1"/>
</dbReference>
<dbReference type="InterPro" id="IPR001610">
    <property type="entry name" value="PAC"/>
</dbReference>
<evidence type="ECO:0000259" key="19">
    <source>
        <dbReference type="PROSITE" id="PS50109"/>
    </source>
</evidence>
<name>A0A1Z4JSQ6_LEPBY</name>
<dbReference type="InterPro" id="IPR000700">
    <property type="entry name" value="PAS-assoc_C"/>
</dbReference>
<dbReference type="SMART" id="SM00388">
    <property type="entry name" value="HisKA"/>
    <property type="match status" value="1"/>
</dbReference>
<geneLocation type="plasmid" evidence="23">
    <name>plasmid2</name>
</geneLocation>
<dbReference type="InterPro" id="IPR052162">
    <property type="entry name" value="Sensor_kinase/Photoreceptor"/>
</dbReference>
<evidence type="ECO:0000313" key="23">
    <source>
        <dbReference type="EMBL" id="BAY59658.1"/>
    </source>
</evidence>
<dbReference type="EC" id="2.7.13.3" evidence="4"/>
<dbReference type="PANTHER" id="PTHR43304:SF1">
    <property type="entry name" value="PAC DOMAIN-CONTAINING PROTEIN"/>
    <property type="match status" value="1"/>
</dbReference>
<keyword evidence="10" id="KW-0677">Repeat</keyword>
<dbReference type="EMBL" id="AP018205">
    <property type="protein sequence ID" value="BAY59658.1"/>
    <property type="molecule type" value="Genomic_DNA"/>
</dbReference>
<evidence type="ECO:0000256" key="12">
    <source>
        <dbReference type="ARBA" id="ARBA00022777"/>
    </source>
</evidence>
<dbReference type="CDD" id="cd00130">
    <property type="entry name" value="PAS"/>
    <property type="match status" value="5"/>
</dbReference>
<feature type="domain" description="Histidine kinase" evidence="19">
    <location>
        <begin position="878"/>
        <end position="1096"/>
    </location>
</feature>
<evidence type="ECO:0000256" key="10">
    <source>
        <dbReference type="ARBA" id="ARBA00022737"/>
    </source>
</evidence>
<feature type="domain" description="PAS" evidence="21">
    <location>
        <begin position="196"/>
        <end position="270"/>
    </location>
</feature>